<sequence length="90" mass="10982">ILITESAYLIWCIRCERRIVRNDEPERWHTLQKIRNRWIEQINTRLKSDCAMTNAKRYGKKALKEDTVIQTWRNTLQNDVLPDNWIREPD</sequence>
<accession>A0A2H3E5W0</accession>
<dbReference type="EMBL" id="KZ293645">
    <property type="protein sequence ID" value="PBL02836.1"/>
    <property type="molecule type" value="Genomic_DNA"/>
</dbReference>
<dbReference type="STRING" id="47427.A0A2H3E5W0"/>
<dbReference type="OMA" id="DEPERWH"/>
<evidence type="ECO:0000313" key="1">
    <source>
        <dbReference type="EMBL" id="PBL02836.1"/>
    </source>
</evidence>
<dbReference type="Proteomes" id="UP000217790">
    <property type="component" value="Unassembled WGS sequence"/>
</dbReference>
<name>A0A2H3E5W0_ARMGA</name>
<proteinExistence type="predicted"/>
<gene>
    <name evidence="1" type="ORF">ARMGADRAFT_1110140</name>
</gene>
<evidence type="ECO:0000313" key="2">
    <source>
        <dbReference type="Proteomes" id="UP000217790"/>
    </source>
</evidence>
<dbReference type="OrthoDB" id="3031569at2759"/>
<dbReference type="AlphaFoldDB" id="A0A2H3E5W0"/>
<protein>
    <submittedName>
        <fullName evidence="1">Uncharacterized protein</fullName>
    </submittedName>
</protein>
<reference evidence="2" key="1">
    <citation type="journal article" date="2017" name="Nat. Ecol. Evol.">
        <title>Genome expansion and lineage-specific genetic innovations in the forest pathogenic fungi Armillaria.</title>
        <authorList>
            <person name="Sipos G."/>
            <person name="Prasanna A.N."/>
            <person name="Walter M.C."/>
            <person name="O'Connor E."/>
            <person name="Balint B."/>
            <person name="Krizsan K."/>
            <person name="Kiss B."/>
            <person name="Hess J."/>
            <person name="Varga T."/>
            <person name="Slot J."/>
            <person name="Riley R."/>
            <person name="Boka B."/>
            <person name="Rigling D."/>
            <person name="Barry K."/>
            <person name="Lee J."/>
            <person name="Mihaltcheva S."/>
            <person name="LaButti K."/>
            <person name="Lipzen A."/>
            <person name="Waldron R."/>
            <person name="Moloney N.M."/>
            <person name="Sperisen C."/>
            <person name="Kredics L."/>
            <person name="Vagvoelgyi C."/>
            <person name="Patrignani A."/>
            <person name="Fitzpatrick D."/>
            <person name="Nagy I."/>
            <person name="Doyle S."/>
            <person name="Anderson J.B."/>
            <person name="Grigoriev I.V."/>
            <person name="Gueldener U."/>
            <person name="Muensterkoetter M."/>
            <person name="Nagy L.G."/>
        </authorList>
    </citation>
    <scope>NUCLEOTIDE SEQUENCE [LARGE SCALE GENOMIC DNA]</scope>
    <source>
        <strain evidence="2">Ar21-2</strain>
    </source>
</reference>
<feature type="non-terminal residue" evidence="1">
    <location>
        <position position="1"/>
    </location>
</feature>
<keyword evidence="2" id="KW-1185">Reference proteome</keyword>
<organism evidence="1 2">
    <name type="scientific">Armillaria gallica</name>
    <name type="common">Bulbous honey fungus</name>
    <name type="synonym">Armillaria bulbosa</name>
    <dbReference type="NCBI Taxonomy" id="47427"/>
    <lineage>
        <taxon>Eukaryota</taxon>
        <taxon>Fungi</taxon>
        <taxon>Dikarya</taxon>
        <taxon>Basidiomycota</taxon>
        <taxon>Agaricomycotina</taxon>
        <taxon>Agaricomycetes</taxon>
        <taxon>Agaricomycetidae</taxon>
        <taxon>Agaricales</taxon>
        <taxon>Marasmiineae</taxon>
        <taxon>Physalacriaceae</taxon>
        <taxon>Armillaria</taxon>
    </lineage>
</organism>
<dbReference type="InParanoid" id="A0A2H3E5W0"/>